<dbReference type="EMBL" id="CACRXK020006875">
    <property type="protein sequence ID" value="CAB4010705.1"/>
    <property type="molecule type" value="Genomic_DNA"/>
</dbReference>
<dbReference type="OrthoDB" id="5960301at2759"/>
<organism evidence="3 4">
    <name type="scientific">Paramuricea clavata</name>
    <name type="common">Red gorgonian</name>
    <name type="synonym">Violescent sea-whip</name>
    <dbReference type="NCBI Taxonomy" id="317549"/>
    <lineage>
        <taxon>Eukaryota</taxon>
        <taxon>Metazoa</taxon>
        <taxon>Cnidaria</taxon>
        <taxon>Anthozoa</taxon>
        <taxon>Octocorallia</taxon>
        <taxon>Malacalcyonacea</taxon>
        <taxon>Plexauridae</taxon>
        <taxon>Paramuricea</taxon>
    </lineage>
</organism>
<accession>A0A6S7HWP8</accession>
<evidence type="ECO:0000313" key="3">
    <source>
        <dbReference type="EMBL" id="CAB4010705.1"/>
    </source>
</evidence>
<proteinExistence type="predicted"/>
<sequence>MSDLDSDSDLAHEIYDPEGDPNYYGSPVRRSLPLEGPSTSTAQMPILPERTQFCQCKNTCSRKSGKKQRGCPCRDDALFCSEKCSCGTAKSACKNRLDVANKAAVSNAGLNAFERHRIAVEESKQEISEFISILTGEQKNVILLELLSNGSGSMDYAKKLLDFGGTVPELPPTKPCWCVCGICQPMPSEEENKCCGKITCVTSFVTFRNVCTDREVLIMAIRARCDIRADEIDYSMNSFRKAAYRQYILWRYKKLGRGNRRVCPSCVVLAIRQVYPAEDGQYMGFKRA</sequence>
<dbReference type="PANTHER" id="PTHR36981:SF3">
    <property type="entry name" value="UBIQUITIN-LIKE PROTEASE FAMILY PROFILE DOMAIN-CONTAINING PROTEIN"/>
    <property type="match status" value="1"/>
</dbReference>
<dbReference type="PANTHER" id="PTHR36981">
    <property type="entry name" value="ZGC:195170"/>
    <property type="match status" value="1"/>
</dbReference>
<evidence type="ECO:0000313" key="4">
    <source>
        <dbReference type="Proteomes" id="UP001152795"/>
    </source>
</evidence>
<protein>
    <recommendedName>
        <fullName evidence="2">P2X purinoreceptor 7 intracellular domain-containing protein</fullName>
    </recommendedName>
</protein>
<comment type="caution">
    <text evidence="3">The sequence shown here is derived from an EMBL/GenBank/DDBJ whole genome shotgun (WGS) entry which is preliminary data.</text>
</comment>
<name>A0A6S7HWP8_PARCT</name>
<dbReference type="Proteomes" id="UP001152795">
    <property type="component" value="Unassembled WGS sequence"/>
</dbReference>
<evidence type="ECO:0000256" key="1">
    <source>
        <dbReference type="SAM" id="MobiDB-lite"/>
    </source>
</evidence>
<dbReference type="AlphaFoldDB" id="A0A6S7HWP8"/>
<evidence type="ECO:0000259" key="2">
    <source>
        <dbReference type="Pfam" id="PF20478"/>
    </source>
</evidence>
<gene>
    <name evidence="3" type="ORF">PACLA_8A072700</name>
</gene>
<feature type="region of interest" description="Disordered" evidence="1">
    <location>
        <begin position="1"/>
        <end position="42"/>
    </location>
</feature>
<keyword evidence="4" id="KW-1185">Reference proteome</keyword>
<feature type="domain" description="P2X purinoreceptor 7 intracellular" evidence="2">
    <location>
        <begin position="161"/>
        <end position="286"/>
    </location>
</feature>
<dbReference type="Pfam" id="PF20478">
    <property type="entry name" value="P2RX7_C"/>
    <property type="match status" value="1"/>
</dbReference>
<reference evidence="3" key="1">
    <citation type="submission" date="2020-04" db="EMBL/GenBank/DDBJ databases">
        <authorList>
            <person name="Alioto T."/>
            <person name="Alioto T."/>
            <person name="Gomez Garrido J."/>
        </authorList>
    </citation>
    <scope>NUCLEOTIDE SEQUENCE</scope>
    <source>
        <strain evidence="3">A484AB</strain>
    </source>
</reference>
<dbReference type="InterPro" id="IPR046815">
    <property type="entry name" value="P2RX7_C"/>
</dbReference>